<feature type="transmembrane region" description="Helical" evidence="6">
    <location>
        <begin position="346"/>
        <end position="365"/>
    </location>
</feature>
<dbReference type="InterPro" id="IPR036259">
    <property type="entry name" value="MFS_trans_sf"/>
</dbReference>
<feature type="transmembrane region" description="Helical" evidence="6">
    <location>
        <begin position="372"/>
        <end position="391"/>
    </location>
</feature>
<keyword evidence="3 6" id="KW-0812">Transmembrane</keyword>
<dbReference type="InterPro" id="IPR005828">
    <property type="entry name" value="MFS_sugar_transport-like"/>
</dbReference>
<evidence type="ECO:0000256" key="4">
    <source>
        <dbReference type="ARBA" id="ARBA00022989"/>
    </source>
</evidence>
<evidence type="ECO:0000313" key="9">
    <source>
        <dbReference type="Proteomes" id="UP000002258"/>
    </source>
</evidence>
<feature type="transmembrane region" description="Helical" evidence="6">
    <location>
        <begin position="459"/>
        <end position="480"/>
    </location>
</feature>
<feature type="domain" description="Major facilitator superfamily (MFS) profile" evidence="7">
    <location>
        <begin position="1"/>
        <end position="484"/>
    </location>
</feature>
<evidence type="ECO:0000259" key="7">
    <source>
        <dbReference type="PROSITE" id="PS50850"/>
    </source>
</evidence>
<name>A3GFF7_PICST</name>
<dbReference type="InParanoid" id="A3GFF7"/>
<dbReference type="KEGG" id="pic:PICST_37839"/>
<dbReference type="GO" id="GO:0022857">
    <property type="term" value="F:transmembrane transporter activity"/>
    <property type="evidence" value="ECO:0007669"/>
    <property type="project" value="InterPro"/>
</dbReference>
<sequence>MLELEGDDKAMARKIYLVNNALDEIGFTWFHVKCFVVAGYGYVADSLLGMAQSTVATYVNLQFNQTYPLSTQVLYIGLFSGCVFWGLSGDIIGRKLAFNLTLFLCAILSFLVGAMSSFPMYCFMLAISSFALGGNLAIDATVFLEFLPFNYQWLTTFFACWWSLGQAVGYGVAYAFVVPEKWHCTSADNCPSESNRGWRYVWYVDAGIVFFFAVIRLMLKLEETPKFLVTNNRDAECVEQLQAIAKKYNRTCSLTLEDLQACGEVKKNDFKMSDPKLKDFFSSSIKNSKALFSTKKMSINTLMLFMSWFGIGIAYPLWGTFLPVYIASKGGHTSADDAAGVYGDALLSTCLSFFGPVIGGLLILIPRVGRRGTLCIGGITSMIFFMAYTTVRTRPGALGFSTAAYICIYIYYGCLYGYTPECLPSYCRATGSGLAFVFNRIAGLIVPVIAYYAKPTTSVPIWVCASFIGLIGIGSLFFPFEPSRQRSV</sequence>
<dbReference type="AlphaFoldDB" id="A3GFF7"/>
<dbReference type="eggNOG" id="KOG0253">
    <property type="taxonomic scope" value="Eukaryota"/>
</dbReference>
<keyword evidence="4 6" id="KW-1133">Transmembrane helix</keyword>
<dbReference type="HOGENOM" id="CLU_001265_52_4_1"/>
<evidence type="ECO:0000256" key="5">
    <source>
        <dbReference type="ARBA" id="ARBA00023136"/>
    </source>
</evidence>
<keyword evidence="2" id="KW-0813">Transport</keyword>
<evidence type="ECO:0000256" key="2">
    <source>
        <dbReference type="ARBA" id="ARBA00022448"/>
    </source>
</evidence>
<proteinExistence type="predicted"/>
<feature type="transmembrane region" description="Helical" evidence="6">
    <location>
        <begin position="96"/>
        <end position="117"/>
    </location>
</feature>
<feature type="transmembrane region" description="Helical" evidence="6">
    <location>
        <begin position="302"/>
        <end position="326"/>
    </location>
</feature>
<feature type="transmembrane region" description="Helical" evidence="6">
    <location>
        <begin position="397"/>
        <end position="419"/>
    </location>
</feature>
<accession>A3GFF7</accession>
<evidence type="ECO:0000313" key="8">
    <source>
        <dbReference type="EMBL" id="EAZ63748.1"/>
    </source>
</evidence>
<dbReference type="Proteomes" id="UP000002258">
    <property type="component" value="Chromosome 1"/>
</dbReference>
<dbReference type="OMA" id="ACEPEDY"/>
<feature type="transmembrane region" description="Helical" evidence="6">
    <location>
        <begin position="69"/>
        <end position="87"/>
    </location>
</feature>
<gene>
    <name evidence="8" type="ORF">PICST_37839</name>
</gene>
<dbReference type="PANTHER" id="PTHR23511:SF4">
    <property type="entry name" value="MAJOR FACILITATOR SUPERFAMILY (MFS) PROFILE DOMAIN-CONTAINING PROTEIN"/>
    <property type="match status" value="1"/>
</dbReference>
<dbReference type="RefSeq" id="XP_001387771.1">
    <property type="nucleotide sequence ID" value="XM_001387734.1"/>
</dbReference>
<evidence type="ECO:0000256" key="1">
    <source>
        <dbReference type="ARBA" id="ARBA00004141"/>
    </source>
</evidence>
<dbReference type="PANTHER" id="PTHR23511">
    <property type="entry name" value="SYNAPTIC VESICLE GLYCOPROTEIN 2"/>
    <property type="match status" value="1"/>
</dbReference>
<reference evidence="8 9" key="1">
    <citation type="journal article" date="2007" name="Nat. Biotechnol.">
        <title>Genome sequence of the lignocellulose-bioconverting and xylose-fermenting yeast Pichia stipitis.</title>
        <authorList>
            <person name="Jeffries T.W."/>
            <person name="Grigoriev I.V."/>
            <person name="Grimwood J."/>
            <person name="Laplaza J.M."/>
            <person name="Aerts A."/>
            <person name="Salamov A."/>
            <person name="Schmutz J."/>
            <person name="Lindquist E."/>
            <person name="Dehal P."/>
            <person name="Shapiro H."/>
            <person name="Jin Y.S."/>
            <person name="Passoth V."/>
            <person name="Richardson P.M."/>
        </authorList>
    </citation>
    <scope>NUCLEOTIDE SEQUENCE [LARGE SCALE GENOMIC DNA]</scope>
    <source>
        <strain evidence="9">ATCC 58785 / CBS 6054 / NBRC 10063 / NRRL Y-11545</strain>
    </source>
</reference>
<keyword evidence="5 6" id="KW-0472">Membrane</keyword>
<evidence type="ECO:0000256" key="3">
    <source>
        <dbReference type="ARBA" id="ARBA00022692"/>
    </source>
</evidence>
<feature type="transmembrane region" description="Helical" evidence="6">
    <location>
        <begin position="197"/>
        <end position="219"/>
    </location>
</feature>
<comment type="caution">
    <text evidence="8">The sequence shown here is derived from an EMBL/GenBank/DDBJ whole genome shotgun (WGS) entry which is preliminary data.</text>
</comment>
<feature type="transmembrane region" description="Helical" evidence="6">
    <location>
        <begin position="156"/>
        <end position="177"/>
    </location>
</feature>
<dbReference type="Gene3D" id="1.20.1250.20">
    <property type="entry name" value="MFS general substrate transporter like domains"/>
    <property type="match status" value="1"/>
</dbReference>
<comment type="subcellular location">
    <subcellularLocation>
        <location evidence="1">Membrane</location>
        <topology evidence="1">Multi-pass membrane protein</topology>
    </subcellularLocation>
</comment>
<organism evidence="8 9">
    <name type="scientific">Scheffersomyces stipitis (strain ATCC 58785 / CBS 6054 / NBRC 10063 / NRRL Y-11545)</name>
    <name type="common">Yeast</name>
    <name type="synonym">Pichia stipitis</name>
    <dbReference type="NCBI Taxonomy" id="322104"/>
    <lineage>
        <taxon>Eukaryota</taxon>
        <taxon>Fungi</taxon>
        <taxon>Dikarya</taxon>
        <taxon>Ascomycota</taxon>
        <taxon>Saccharomycotina</taxon>
        <taxon>Pichiomycetes</taxon>
        <taxon>Debaryomycetaceae</taxon>
        <taxon>Scheffersomyces</taxon>
    </lineage>
</organism>
<dbReference type="OrthoDB" id="3936150at2759"/>
<dbReference type="GeneID" id="4851006"/>
<keyword evidence="9" id="KW-1185">Reference proteome</keyword>
<dbReference type="GO" id="GO:0016020">
    <property type="term" value="C:membrane"/>
    <property type="evidence" value="ECO:0007669"/>
    <property type="project" value="UniProtKB-SubCell"/>
</dbReference>
<dbReference type="SUPFAM" id="SSF103473">
    <property type="entry name" value="MFS general substrate transporter"/>
    <property type="match status" value="1"/>
</dbReference>
<dbReference type="PROSITE" id="PS50850">
    <property type="entry name" value="MFS"/>
    <property type="match status" value="1"/>
</dbReference>
<protein>
    <submittedName>
        <fullName evidence="8">Inorganic phosphate transporter</fullName>
    </submittedName>
</protein>
<dbReference type="EMBL" id="AAVQ01000001">
    <property type="protein sequence ID" value="EAZ63748.1"/>
    <property type="molecule type" value="Genomic_DNA"/>
</dbReference>
<dbReference type="Pfam" id="PF00083">
    <property type="entry name" value="Sugar_tr"/>
    <property type="match status" value="1"/>
</dbReference>
<evidence type="ECO:0000256" key="6">
    <source>
        <dbReference type="SAM" id="Phobius"/>
    </source>
</evidence>
<feature type="transmembrane region" description="Helical" evidence="6">
    <location>
        <begin position="123"/>
        <end position="144"/>
    </location>
</feature>
<feature type="transmembrane region" description="Helical" evidence="6">
    <location>
        <begin position="431"/>
        <end position="453"/>
    </location>
</feature>
<dbReference type="InterPro" id="IPR020846">
    <property type="entry name" value="MFS_dom"/>
</dbReference>